<keyword evidence="2" id="KW-1185">Reference proteome</keyword>
<dbReference type="Proteomes" id="UP000652755">
    <property type="component" value="Unassembled WGS sequence"/>
</dbReference>
<sequence>MLVKNRSWFFILFVLVMAACSPKVRTVKKEAEKPVEKEKPAEKKPIKKFTQANISLLIPFKLNEINLKTATKTDIEKYAMPIDFYQGFKLGLDSVAASGLNFKLNVFDTQDDNAHIGALYNNDRFRKSNLIVGPVFPEGVKYISNYSKLNNAIVVSPLAASHPSDFDNPNLISVVNNIDLHGKKIATYIAKNFNPANTIVVLINPKKTEDEQFATPIRNYFLAQGNTKFIVQEYASAYTFETKMIKGKQYVVVVTSSDRAFVLPTIEKLYKLKNLPTGGYNINLFGHPNWVKQNYPTDKLQGLNTVISSSYKVDYKNSAVISFVRKYRTKYGFEPGEFAFKGFDVGYYFGKLLSTYGEDYLEYITKEKYKGLQNNFSFIHDEKLGYINTSLMLLRYKNFALNIIE</sequence>
<dbReference type="RefSeq" id="WP_187070032.1">
    <property type="nucleotide sequence ID" value="NZ_JBHRVK010000001.1"/>
</dbReference>
<accession>A0ABR7KNA1</accession>
<proteinExistence type="predicted"/>
<dbReference type="PROSITE" id="PS51257">
    <property type="entry name" value="PROKAR_LIPOPROTEIN"/>
    <property type="match status" value="1"/>
</dbReference>
<dbReference type="Gene3D" id="3.40.50.2300">
    <property type="match status" value="2"/>
</dbReference>
<reference evidence="1 2" key="1">
    <citation type="submission" date="2020-08" db="EMBL/GenBank/DDBJ databases">
        <authorList>
            <person name="Sun Q."/>
            <person name="Inoue M."/>
        </authorList>
    </citation>
    <scope>NUCLEOTIDE SEQUENCE [LARGE SCALE GENOMIC DNA]</scope>
    <source>
        <strain evidence="1 2">CCM 8938</strain>
    </source>
</reference>
<organism evidence="1 2">
    <name type="scientific">Pedobacter fastidiosus</name>
    <dbReference type="NCBI Taxonomy" id="2765361"/>
    <lineage>
        <taxon>Bacteria</taxon>
        <taxon>Pseudomonadati</taxon>
        <taxon>Bacteroidota</taxon>
        <taxon>Sphingobacteriia</taxon>
        <taxon>Sphingobacteriales</taxon>
        <taxon>Sphingobacteriaceae</taxon>
        <taxon>Pedobacter</taxon>
    </lineage>
</organism>
<evidence type="ECO:0000313" key="1">
    <source>
        <dbReference type="EMBL" id="MBC6109546.1"/>
    </source>
</evidence>
<gene>
    <name evidence="1" type="ORF">H7U22_03845</name>
</gene>
<dbReference type="EMBL" id="JACRYL010000003">
    <property type="protein sequence ID" value="MBC6109546.1"/>
    <property type="molecule type" value="Genomic_DNA"/>
</dbReference>
<evidence type="ECO:0000313" key="2">
    <source>
        <dbReference type="Proteomes" id="UP000652755"/>
    </source>
</evidence>
<dbReference type="SUPFAM" id="SSF53822">
    <property type="entry name" value="Periplasmic binding protein-like I"/>
    <property type="match status" value="1"/>
</dbReference>
<dbReference type="InterPro" id="IPR028082">
    <property type="entry name" value="Peripla_BP_I"/>
</dbReference>
<name>A0ABR7KNA1_9SPHI</name>
<protein>
    <submittedName>
        <fullName evidence="1">ABC transporter substrate-binding protein</fullName>
    </submittedName>
</protein>
<comment type="caution">
    <text evidence="1">The sequence shown here is derived from an EMBL/GenBank/DDBJ whole genome shotgun (WGS) entry which is preliminary data.</text>
</comment>